<organism evidence="2 3">
    <name type="scientific">Dipteronia dyeriana</name>
    <dbReference type="NCBI Taxonomy" id="168575"/>
    <lineage>
        <taxon>Eukaryota</taxon>
        <taxon>Viridiplantae</taxon>
        <taxon>Streptophyta</taxon>
        <taxon>Embryophyta</taxon>
        <taxon>Tracheophyta</taxon>
        <taxon>Spermatophyta</taxon>
        <taxon>Magnoliopsida</taxon>
        <taxon>eudicotyledons</taxon>
        <taxon>Gunneridae</taxon>
        <taxon>Pentapetalae</taxon>
        <taxon>rosids</taxon>
        <taxon>malvids</taxon>
        <taxon>Sapindales</taxon>
        <taxon>Sapindaceae</taxon>
        <taxon>Hippocastanoideae</taxon>
        <taxon>Acereae</taxon>
        <taxon>Dipteronia</taxon>
    </lineage>
</organism>
<feature type="compositionally biased region" description="Basic and acidic residues" evidence="1">
    <location>
        <begin position="254"/>
        <end position="269"/>
    </location>
</feature>
<proteinExistence type="predicted"/>
<evidence type="ECO:0000313" key="3">
    <source>
        <dbReference type="Proteomes" id="UP001280121"/>
    </source>
</evidence>
<feature type="compositionally biased region" description="Basic and acidic residues" evidence="1">
    <location>
        <begin position="195"/>
        <end position="228"/>
    </location>
</feature>
<evidence type="ECO:0000313" key="2">
    <source>
        <dbReference type="EMBL" id="KAK2653198.1"/>
    </source>
</evidence>
<feature type="region of interest" description="Disordered" evidence="1">
    <location>
        <begin position="192"/>
        <end position="269"/>
    </location>
</feature>
<protein>
    <recommendedName>
        <fullName evidence="4">Golgin family A protein</fullName>
    </recommendedName>
</protein>
<reference evidence="2" key="1">
    <citation type="journal article" date="2023" name="Plant J.">
        <title>Genome sequences and population genomics provide insights into the demographic history, inbreeding, and mutation load of two 'living fossil' tree species of Dipteronia.</title>
        <authorList>
            <person name="Feng Y."/>
            <person name="Comes H.P."/>
            <person name="Chen J."/>
            <person name="Zhu S."/>
            <person name="Lu R."/>
            <person name="Zhang X."/>
            <person name="Li P."/>
            <person name="Qiu J."/>
            <person name="Olsen K.M."/>
            <person name="Qiu Y."/>
        </authorList>
    </citation>
    <scope>NUCLEOTIDE SEQUENCE</scope>
    <source>
        <strain evidence="2">KIB01</strain>
    </source>
</reference>
<dbReference type="PANTHER" id="PTHR38357">
    <property type="entry name" value="EXPRESSED PROTEIN"/>
    <property type="match status" value="1"/>
</dbReference>
<comment type="caution">
    <text evidence="2">The sequence shown here is derived from an EMBL/GenBank/DDBJ whole genome shotgun (WGS) entry which is preliminary data.</text>
</comment>
<evidence type="ECO:0008006" key="4">
    <source>
        <dbReference type="Google" id="ProtNLM"/>
    </source>
</evidence>
<dbReference type="AlphaFoldDB" id="A0AAD9X5V4"/>
<keyword evidence="3" id="KW-1185">Reference proteome</keyword>
<name>A0AAD9X5V4_9ROSI</name>
<sequence length="295" mass="33967">MQLTLTDRYKRPNTLSLSHSLKSSPYLSLSHPMSLFLLRTPAAITTVSISYSSSKPPYKKPQQQQFPLARDRVIDFGRHKGRPLGSLPSTYLKWVSKNLRARDFQHWAELADQVLHDSVYNDRIEWELAENLLTGNMNINSFASSSTGNGSDHESAAARLVEMSERFGWDNDDKVGWSKVVFQLLGTSNGGRIPRKVEGKMGKEELTMVDEKKRKEKRRESSESEERRRERRMRRVRDKMGIRGNSWGTFGNGEDDRHDGDGDHDDSQDWTLEIKNKFPGREALLNKVLRSKRFL</sequence>
<dbReference type="PANTHER" id="PTHR38357:SF1">
    <property type="entry name" value="EXPRESSED PROTEIN"/>
    <property type="match status" value="1"/>
</dbReference>
<dbReference type="GO" id="GO:0009536">
    <property type="term" value="C:plastid"/>
    <property type="evidence" value="ECO:0007669"/>
    <property type="project" value="TreeGrafter"/>
</dbReference>
<evidence type="ECO:0000256" key="1">
    <source>
        <dbReference type="SAM" id="MobiDB-lite"/>
    </source>
</evidence>
<gene>
    <name evidence="2" type="ORF">Ddye_013054</name>
</gene>
<dbReference type="Proteomes" id="UP001280121">
    <property type="component" value="Unassembled WGS sequence"/>
</dbReference>
<dbReference type="EMBL" id="JANJYI010000004">
    <property type="protein sequence ID" value="KAK2653198.1"/>
    <property type="molecule type" value="Genomic_DNA"/>
</dbReference>
<accession>A0AAD9X5V4</accession>